<evidence type="ECO:0008006" key="4">
    <source>
        <dbReference type="Google" id="ProtNLM"/>
    </source>
</evidence>
<gene>
    <name evidence="2" type="ORF">ACFY8O_21640</name>
</gene>
<protein>
    <recommendedName>
        <fullName evidence="4">Excreted virulence factor EspC (Type VII ESX diderm)</fullName>
    </recommendedName>
</protein>
<dbReference type="Proteomes" id="UP001602322">
    <property type="component" value="Unassembled WGS sequence"/>
</dbReference>
<dbReference type="EMBL" id="JBIBEG010000006">
    <property type="protein sequence ID" value="MFF5898505.1"/>
    <property type="molecule type" value="Genomic_DNA"/>
</dbReference>
<comment type="caution">
    <text evidence="2">The sequence shown here is derived from an EMBL/GenBank/DDBJ whole genome shotgun (WGS) entry which is preliminary data.</text>
</comment>
<name>A0ABW6X8W3_9ACTN</name>
<sequence>MSFEEEWAQQKGEVAERHSSHMRLNQLPADRGTTQPPLLGSSSPDLATTPAKKKKAANSIENTIEPATRTAADAADESVRGAIAEFKGWETATGLKKAHEQWDEQVKRLMGRLSQEKSALRNTAVLFSNNDLETEAGFAPVKSSRVSGI</sequence>
<proteinExistence type="predicted"/>
<feature type="compositionally biased region" description="Polar residues" evidence="1">
    <location>
        <begin position="32"/>
        <end position="46"/>
    </location>
</feature>
<reference evidence="2 3" key="1">
    <citation type="submission" date="2024-10" db="EMBL/GenBank/DDBJ databases">
        <title>The Natural Products Discovery Center: Release of the First 8490 Sequenced Strains for Exploring Actinobacteria Biosynthetic Diversity.</title>
        <authorList>
            <person name="Kalkreuter E."/>
            <person name="Kautsar S.A."/>
            <person name="Yang D."/>
            <person name="Bader C.D."/>
            <person name="Teijaro C.N."/>
            <person name="Fluegel L."/>
            <person name="Davis C.M."/>
            <person name="Simpson J.R."/>
            <person name="Lauterbach L."/>
            <person name="Steele A.D."/>
            <person name="Gui C."/>
            <person name="Meng S."/>
            <person name="Li G."/>
            <person name="Viehrig K."/>
            <person name="Ye F."/>
            <person name="Su P."/>
            <person name="Kiefer A.F."/>
            <person name="Nichols A."/>
            <person name="Cepeda A.J."/>
            <person name="Yan W."/>
            <person name="Fan B."/>
            <person name="Jiang Y."/>
            <person name="Adhikari A."/>
            <person name="Zheng C.-J."/>
            <person name="Schuster L."/>
            <person name="Cowan T.M."/>
            <person name="Smanski M.J."/>
            <person name="Chevrette M.G."/>
            <person name="De Carvalho L.P.S."/>
            <person name="Shen B."/>
        </authorList>
    </citation>
    <scope>NUCLEOTIDE SEQUENCE [LARGE SCALE GENOMIC DNA]</scope>
    <source>
        <strain evidence="2 3">NPDC012540</strain>
    </source>
</reference>
<evidence type="ECO:0000313" key="2">
    <source>
        <dbReference type="EMBL" id="MFF5898505.1"/>
    </source>
</evidence>
<accession>A0ABW6X8W3</accession>
<evidence type="ECO:0000313" key="3">
    <source>
        <dbReference type="Proteomes" id="UP001602322"/>
    </source>
</evidence>
<feature type="region of interest" description="Disordered" evidence="1">
    <location>
        <begin position="1"/>
        <end position="74"/>
    </location>
</feature>
<dbReference type="RefSeq" id="WP_145806738.1">
    <property type="nucleotide sequence ID" value="NZ_JBIBEG010000006.1"/>
</dbReference>
<keyword evidence="3" id="KW-1185">Reference proteome</keyword>
<organism evidence="2 3">
    <name type="scientific">Streptomyces argenteolus</name>
    <dbReference type="NCBI Taxonomy" id="67274"/>
    <lineage>
        <taxon>Bacteria</taxon>
        <taxon>Bacillati</taxon>
        <taxon>Actinomycetota</taxon>
        <taxon>Actinomycetes</taxon>
        <taxon>Kitasatosporales</taxon>
        <taxon>Streptomycetaceae</taxon>
        <taxon>Streptomyces</taxon>
    </lineage>
</organism>
<evidence type="ECO:0000256" key="1">
    <source>
        <dbReference type="SAM" id="MobiDB-lite"/>
    </source>
</evidence>